<accession>A0A6J6HDF7</accession>
<protein>
    <submittedName>
        <fullName evidence="4">Unannotated protein</fullName>
    </submittedName>
</protein>
<dbReference type="InterPro" id="IPR001478">
    <property type="entry name" value="PDZ"/>
</dbReference>
<organism evidence="4">
    <name type="scientific">freshwater metagenome</name>
    <dbReference type="NCBI Taxonomy" id="449393"/>
    <lineage>
        <taxon>unclassified sequences</taxon>
        <taxon>metagenomes</taxon>
        <taxon>ecological metagenomes</taxon>
    </lineage>
</organism>
<dbReference type="GO" id="GO:0006508">
    <property type="term" value="P:proteolysis"/>
    <property type="evidence" value="ECO:0007669"/>
    <property type="project" value="UniProtKB-KW"/>
</dbReference>
<dbReference type="Gene3D" id="2.40.10.120">
    <property type="match status" value="1"/>
</dbReference>
<dbReference type="EMBL" id="CAEZUZ010000031">
    <property type="protein sequence ID" value="CAB4611457.1"/>
    <property type="molecule type" value="Genomic_DNA"/>
</dbReference>
<name>A0A6J6HDF7_9ZZZZ</name>
<gene>
    <name evidence="4" type="ORF">UFOPK1889_00312</name>
</gene>
<evidence type="ECO:0000259" key="3">
    <source>
        <dbReference type="PROSITE" id="PS50106"/>
    </source>
</evidence>
<dbReference type="PANTHER" id="PTHR43343:SF3">
    <property type="entry name" value="PROTEASE DO-LIKE 8, CHLOROPLASTIC"/>
    <property type="match status" value="1"/>
</dbReference>
<evidence type="ECO:0000256" key="1">
    <source>
        <dbReference type="ARBA" id="ARBA00022670"/>
    </source>
</evidence>
<keyword evidence="1" id="KW-0645">Protease</keyword>
<keyword evidence="2" id="KW-0378">Hydrolase</keyword>
<feature type="domain" description="PDZ" evidence="3">
    <location>
        <begin position="159"/>
        <end position="233"/>
    </location>
</feature>
<sequence length="248" mass="24880">MRVRLAGATSPITAKVLATDASNDIALIKLVDATGLTAATFADEKSIAVGDTAVAVGYALALDGGPSVTAGIVSALNRTLTDSNGALNGLIQTDAAISSGNSGGPLINLKGQVIGINTAVANGNSSTAANNIGFAIGVAEVQRVSKILHGETGGTMRAQGYLGISLSDRKDGGSGAVISEVQADSPADKAGLKVNDIVLQINGQVITGQGALIAIVRDSSPGDVIKIQVQRDEVKKDITATLVARPKE</sequence>
<dbReference type="InterPro" id="IPR036034">
    <property type="entry name" value="PDZ_sf"/>
</dbReference>
<dbReference type="Gene3D" id="2.30.42.10">
    <property type="match status" value="1"/>
</dbReference>
<dbReference type="PROSITE" id="PS50106">
    <property type="entry name" value="PDZ"/>
    <property type="match status" value="1"/>
</dbReference>
<dbReference type="SMART" id="SM00228">
    <property type="entry name" value="PDZ"/>
    <property type="match status" value="1"/>
</dbReference>
<dbReference type="Pfam" id="PF13365">
    <property type="entry name" value="Trypsin_2"/>
    <property type="match status" value="1"/>
</dbReference>
<dbReference type="PRINTS" id="PR00834">
    <property type="entry name" value="PROTEASES2C"/>
</dbReference>
<proteinExistence type="predicted"/>
<dbReference type="PANTHER" id="PTHR43343">
    <property type="entry name" value="PEPTIDASE S12"/>
    <property type="match status" value="1"/>
</dbReference>
<dbReference type="SUPFAM" id="SSF50156">
    <property type="entry name" value="PDZ domain-like"/>
    <property type="match status" value="1"/>
</dbReference>
<dbReference type="Pfam" id="PF13180">
    <property type="entry name" value="PDZ_2"/>
    <property type="match status" value="1"/>
</dbReference>
<evidence type="ECO:0000256" key="2">
    <source>
        <dbReference type="ARBA" id="ARBA00022801"/>
    </source>
</evidence>
<dbReference type="SUPFAM" id="SSF50494">
    <property type="entry name" value="Trypsin-like serine proteases"/>
    <property type="match status" value="1"/>
</dbReference>
<dbReference type="InterPro" id="IPR009003">
    <property type="entry name" value="Peptidase_S1_PA"/>
</dbReference>
<evidence type="ECO:0000313" key="4">
    <source>
        <dbReference type="EMBL" id="CAB4611457.1"/>
    </source>
</evidence>
<reference evidence="4" key="1">
    <citation type="submission" date="2020-05" db="EMBL/GenBank/DDBJ databases">
        <authorList>
            <person name="Chiriac C."/>
            <person name="Salcher M."/>
            <person name="Ghai R."/>
            <person name="Kavagutti S V."/>
        </authorList>
    </citation>
    <scope>NUCLEOTIDE SEQUENCE</scope>
</reference>
<dbReference type="GO" id="GO:0004252">
    <property type="term" value="F:serine-type endopeptidase activity"/>
    <property type="evidence" value="ECO:0007669"/>
    <property type="project" value="InterPro"/>
</dbReference>
<dbReference type="AlphaFoldDB" id="A0A6J6HDF7"/>
<dbReference type="InterPro" id="IPR051201">
    <property type="entry name" value="Chloro_Bact_Ser_Proteases"/>
</dbReference>
<dbReference type="InterPro" id="IPR001940">
    <property type="entry name" value="Peptidase_S1C"/>
</dbReference>